<proteinExistence type="predicted"/>
<dbReference type="GeneID" id="54407732"/>
<dbReference type="OrthoDB" id="3939438at2759"/>
<name>A0A6A6AUC5_9PLEO</name>
<protein>
    <recommendedName>
        <fullName evidence="1">C2H2-type domain-containing protein</fullName>
    </recommendedName>
</protein>
<sequence>MSSNHATSADLPQAVQDVYESFNEQEITTLSAPTKVFLCGFESCKSKPFKRRAELHRHELKHGKKPDFPCMAQGCKRGGNKGFHRKDKLVDHMLHGHDEDTLFKCEEPGCNVELTRDVLPIHVHWGNIYASLKYWRKCPMPRCPFKVFAERKSLDTLQNHLLEKHDVNGRANFAKVIAERGYDFNTCRIKCPICPHDNQFAIHADFYAHFMRHHFDGPVCALDEDASCLKNCGGRNANFRLSRCTSVPDEVREHRRKLLSLWPDFAIYPVWDDLKCRF</sequence>
<dbReference type="AlphaFoldDB" id="A0A6A6AUC5"/>
<accession>A0A6A6AUC5</accession>
<reference evidence="2" key="1">
    <citation type="journal article" date="2020" name="Stud. Mycol.">
        <title>101 Dothideomycetes genomes: a test case for predicting lifestyles and emergence of pathogens.</title>
        <authorList>
            <person name="Haridas S."/>
            <person name="Albert R."/>
            <person name="Binder M."/>
            <person name="Bloem J."/>
            <person name="Labutti K."/>
            <person name="Salamov A."/>
            <person name="Andreopoulos B."/>
            <person name="Baker S."/>
            <person name="Barry K."/>
            <person name="Bills G."/>
            <person name="Bluhm B."/>
            <person name="Cannon C."/>
            <person name="Castanera R."/>
            <person name="Culley D."/>
            <person name="Daum C."/>
            <person name="Ezra D."/>
            <person name="Gonzalez J."/>
            <person name="Henrissat B."/>
            <person name="Kuo A."/>
            <person name="Liang C."/>
            <person name="Lipzen A."/>
            <person name="Lutzoni F."/>
            <person name="Magnuson J."/>
            <person name="Mondo S."/>
            <person name="Nolan M."/>
            <person name="Ohm R."/>
            <person name="Pangilinan J."/>
            <person name="Park H.-J."/>
            <person name="Ramirez L."/>
            <person name="Alfaro M."/>
            <person name="Sun H."/>
            <person name="Tritt A."/>
            <person name="Yoshinaga Y."/>
            <person name="Zwiers L.-H."/>
            <person name="Turgeon B."/>
            <person name="Goodwin S."/>
            <person name="Spatafora J."/>
            <person name="Crous P."/>
            <person name="Grigoriev I."/>
        </authorList>
    </citation>
    <scope>NUCLEOTIDE SEQUENCE</scope>
    <source>
        <strain evidence="2">CBS 119687</strain>
    </source>
</reference>
<evidence type="ECO:0000259" key="1">
    <source>
        <dbReference type="SMART" id="SM00355"/>
    </source>
</evidence>
<evidence type="ECO:0000313" key="3">
    <source>
        <dbReference type="Proteomes" id="UP000799771"/>
    </source>
</evidence>
<evidence type="ECO:0000313" key="2">
    <source>
        <dbReference type="EMBL" id="KAF2134131.1"/>
    </source>
</evidence>
<dbReference type="Gene3D" id="3.30.160.60">
    <property type="entry name" value="Classic Zinc Finger"/>
    <property type="match status" value="1"/>
</dbReference>
<dbReference type="RefSeq" id="XP_033528518.1">
    <property type="nucleotide sequence ID" value="XM_033667300.1"/>
</dbReference>
<keyword evidence="3" id="KW-1185">Reference proteome</keyword>
<dbReference type="EMBL" id="ML977498">
    <property type="protein sequence ID" value="KAF2134131.1"/>
    <property type="molecule type" value="Genomic_DNA"/>
</dbReference>
<gene>
    <name evidence="2" type="ORF">P153DRAFT_363116</name>
</gene>
<dbReference type="Proteomes" id="UP000799771">
    <property type="component" value="Unassembled WGS sequence"/>
</dbReference>
<feature type="domain" description="C2H2-type" evidence="1">
    <location>
        <begin position="37"/>
        <end position="62"/>
    </location>
</feature>
<feature type="domain" description="C2H2-type" evidence="1">
    <location>
        <begin position="68"/>
        <end position="97"/>
    </location>
</feature>
<dbReference type="InterPro" id="IPR013087">
    <property type="entry name" value="Znf_C2H2_type"/>
</dbReference>
<dbReference type="SMART" id="SM00355">
    <property type="entry name" value="ZnF_C2H2"/>
    <property type="match status" value="3"/>
</dbReference>
<feature type="domain" description="C2H2-type" evidence="1">
    <location>
        <begin position="189"/>
        <end position="213"/>
    </location>
</feature>
<organism evidence="2 3">
    <name type="scientific">Dothidotthia symphoricarpi CBS 119687</name>
    <dbReference type="NCBI Taxonomy" id="1392245"/>
    <lineage>
        <taxon>Eukaryota</taxon>
        <taxon>Fungi</taxon>
        <taxon>Dikarya</taxon>
        <taxon>Ascomycota</taxon>
        <taxon>Pezizomycotina</taxon>
        <taxon>Dothideomycetes</taxon>
        <taxon>Pleosporomycetidae</taxon>
        <taxon>Pleosporales</taxon>
        <taxon>Dothidotthiaceae</taxon>
        <taxon>Dothidotthia</taxon>
    </lineage>
</organism>